<evidence type="ECO:0000256" key="8">
    <source>
        <dbReference type="SAM" id="Phobius"/>
    </source>
</evidence>
<feature type="transmembrane region" description="Helical" evidence="8">
    <location>
        <begin position="329"/>
        <end position="346"/>
    </location>
</feature>
<dbReference type="GO" id="GO:0022857">
    <property type="term" value="F:transmembrane transporter activity"/>
    <property type="evidence" value="ECO:0007669"/>
    <property type="project" value="InterPro"/>
</dbReference>
<evidence type="ECO:0000256" key="4">
    <source>
        <dbReference type="ARBA" id="ARBA00022475"/>
    </source>
</evidence>
<evidence type="ECO:0000313" key="9">
    <source>
        <dbReference type="EMBL" id="AJY76804.1"/>
    </source>
</evidence>
<evidence type="ECO:0000256" key="3">
    <source>
        <dbReference type="ARBA" id="ARBA00022448"/>
    </source>
</evidence>
<evidence type="ECO:0000256" key="7">
    <source>
        <dbReference type="ARBA" id="ARBA00023136"/>
    </source>
</evidence>
<evidence type="ECO:0000256" key="2">
    <source>
        <dbReference type="ARBA" id="ARBA00007935"/>
    </source>
</evidence>
<dbReference type="EMBL" id="CP011058">
    <property type="protein sequence ID" value="AJY76804.1"/>
    <property type="molecule type" value="Genomic_DNA"/>
</dbReference>
<dbReference type="FunFam" id="1.10.3470.10:FF:000001">
    <property type="entry name" value="Vitamin B12 ABC transporter permease BtuC"/>
    <property type="match status" value="1"/>
</dbReference>
<dbReference type="GO" id="GO:0005886">
    <property type="term" value="C:plasma membrane"/>
    <property type="evidence" value="ECO:0007669"/>
    <property type="project" value="UniProtKB-SubCell"/>
</dbReference>
<name>A0A0D5NNC2_9BACL</name>
<dbReference type="CDD" id="cd06550">
    <property type="entry name" value="TM_ABC_iron-siderophores_like"/>
    <property type="match status" value="1"/>
</dbReference>
<dbReference type="Proteomes" id="UP000032633">
    <property type="component" value="Chromosome"/>
</dbReference>
<dbReference type="PATRIC" id="fig|1126833.4.peg.4907"/>
<evidence type="ECO:0000313" key="10">
    <source>
        <dbReference type="Proteomes" id="UP000032633"/>
    </source>
</evidence>
<comment type="similarity">
    <text evidence="2">Belongs to the binding-protein-dependent transport system permease family. FecCD subfamily.</text>
</comment>
<evidence type="ECO:0000256" key="1">
    <source>
        <dbReference type="ARBA" id="ARBA00004651"/>
    </source>
</evidence>
<dbReference type="HOGENOM" id="CLU_013016_1_0_9"/>
<organism evidence="9 10">
    <name type="scientific">Paenibacillus beijingensis</name>
    <dbReference type="NCBI Taxonomy" id="1126833"/>
    <lineage>
        <taxon>Bacteria</taxon>
        <taxon>Bacillati</taxon>
        <taxon>Bacillota</taxon>
        <taxon>Bacilli</taxon>
        <taxon>Bacillales</taxon>
        <taxon>Paenibacillaceae</taxon>
        <taxon>Paenibacillus</taxon>
    </lineage>
</organism>
<keyword evidence="5 8" id="KW-0812">Transmembrane</keyword>
<gene>
    <name evidence="9" type="ORF">VN24_22345</name>
</gene>
<feature type="transmembrane region" description="Helical" evidence="8">
    <location>
        <begin position="114"/>
        <end position="132"/>
    </location>
</feature>
<dbReference type="Pfam" id="PF01032">
    <property type="entry name" value="FecCD"/>
    <property type="match status" value="1"/>
</dbReference>
<feature type="transmembrane region" description="Helical" evidence="8">
    <location>
        <begin position="254"/>
        <end position="285"/>
    </location>
</feature>
<feature type="transmembrane region" description="Helical" evidence="8">
    <location>
        <begin position="213"/>
        <end position="233"/>
    </location>
</feature>
<feature type="transmembrane region" description="Helical" evidence="8">
    <location>
        <begin position="171"/>
        <end position="193"/>
    </location>
</feature>
<dbReference type="InterPro" id="IPR000522">
    <property type="entry name" value="ABC_transptr_permease_BtuC"/>
</dbReference>
<reference evidence="9 10" key="1">
    <citation type="journal article" date="2015" name="J. Biotechnol.">
        <title>Complete genome sequence of Paenibacillus beijingensis 7188(T) (=DSM 24997(T)), a novel rhizobacterium from jujube garden soil.</title>
        <authorList>
            <person name="Kwak Y."/>
            <person name="Shin J.H."/>
        </authorList>
    </citation>
    <scope>NUCLEOTIDE SEQUENCE [LARGE SCALE GENOMIC DNA]</scope>
    <source>
        <strain evidence="9 10">DSM 24997</strain>
    </source>
</reference>
<dbReference type="GO" id="GO:0033214">
    <property type="term" value="P:siderophore-iron import into cell"/>
    <property type="evidence" value="ECO:0007669"/>
    <property type="project" value="TreeGrafter"/>
</dbReference>
<sequence>MTLNEIEMDQQTSFQEDTKKFKSRPVVATFILFVGFLVLVLGIAGSISFGAADIGLKTVWAGVFEFNPDLTTHQIIQELRLPRVIAAALVGAFLAVSGAIMQGMTRNPLASPDIMGVTAGSAFMIAIAFAFFPGTSYLGLLMWSFAGAGMGVCLVFAIGSFSKGGLTPVKMALAGAAVTALLDSISTAIAIHFRVAQDISFWYAGGVAGTKWISVQLMIPVAVIGLCLAFILARSITVLSLGDDVAKGLGQSTIVVKVIGTIVILLLTGAAVSVAGTIGFLGLVIPHITRFLVGVDYRWIIPCSAILGALLLVLADLGARMINPPFETPVGAITAMIGVPFFLYLARQERRGL</sequence>
<comment type="subcellular location">
    <subcellularLocation>
        <location evidence="1">Cell membrane</location>
        <topology evidence="1">Multi-pass membrane protein</topology>
    </subcellularLocation>
</comment>
<dbReference type="Gene3D" id="1.10.3470.10">
    <property type="entry name" value="ABC transporter involved in vitamin B12 uptake, BtuC"/>
    <property type="match status" value="1"/>
</dbReference>
<keyword evidence="7 8" id="KW-0472">Membrane</keyword>
<feature type="transmembrane region" description="Helical" evidence="8">
    <location>
        <begin position="297"/>
        <end position="317"/>
    </location>
</feature>
<dbReference type="SUPFAM" id="SSF81345">
    <property type="entry name" value="ABC transporter involved in vitamin B12 uptake, BtuC"/>
    <property type="match status" value="1"/>
</dbReference>
<dbReference type="KEGG" id="pbj:VN24_22345"/>
<dbReference type="STRING" id="1126833.VN24_22345"/>
<feature type="transmembrane region" description="Helical" evidence="8">
    <location>
        <begin position="26"/>
        <end position="49"/>
    </location>
</feature>
<dbReference type="AlphaFoldDB" id="A0A0D5NNC2"/>
<evidence type="ECO:0000256" key="5">
    <source>
        <dbReference type="ARBA" id="ARBA00022692"/>
    </source>
</evidence>
<reference evidence="10" key="2">
    <citation type="submission" date="2015-03" db="EMBL/GenBank/DDBJ databases">
        <title>Genome sequence of Paenibacillus beijingensis strain DSM 24997T.</title>
        <authorList>
            <person name="Kwak Y."/>
            <person name="Shin J.-H."/>
        </authorList>
    </citation>
    <scope>NUCLEOTIDE SEQUENCE [LARGE SCALE GENOMIC DNA]</scope>
    <source>
        <strain evidence="10">DSM 24997</strain>
    </source>
</reference>
<protein>
    <submittedName>
        <fullName evidence="9">Ferrichrome ABC transporter permease</fullName>
    </submittedName>
</protein>
<feature type="transmembrane region" description="Helical" evidence="8">
    <location>
        <begin position="138"/>
        <end position="159"/>
    </location>
</feature>
<feature type="transmembrane region" description="Helical" evidence="8">
    <location>
        <begin position="84"/>
        <end position="102"/>
    </location>
</feature>
<dbReference type="PANTHER" id="PTHR30472:SF58">
    <property type="entry name" value="IRON(3+)-HYDROXAMATE IMPORT SYSTEM PERMEASE PROTEIN FHUB"/>
    <property type="match status" value="1"/>
</dbReference>
<proteinExistence type="inferred from homology"/>
<keyword evidence="6 8" id="KW-1133">Transmembrane helix</keyword>
<dbReference type="OrthoDB" id="9811721at2"/>
<keyword evidence="3" id="KW-0813">Transport</keyword>
<evidence type="ECO:0000256" key="6">
    <source>
        <dbReference type="ARBA" id="ARBA00022989"/>
    </source>
</evidence>
<accession>A0A0D5NNC2</accession>
<keyword evidence="4" id="KW-1003">Cell membrane</keyword>
<keyword evidence="10" id="KW-1185">Reference proteome</keyword>
<dbReference type="InterPro" id="IPR037294">
    <property type="entry name" value="ABC_BtuC-like"/>
</dbReference>
<dbReference type="PANTHER" id="PTHR30472">
    <property type="entry name" value="FERRIC ENTEROBACTIN TRANSPORT SYSTEM PERMEASE PROTEIN"/>
    <property type="match status" value="1"/>
</dbReference>